<accession>A0A024GA34</accession>
<name>A0A024GA34_9STRA</name>
<dbReference type="InterPro" id="IPR052607">
    <property type="entry name" value="CEP104-like"/>
</dbReference>
<feature type="region of interest" description="Disordered" evidence="2">
    <location>
        <begin position="300"/>
        <end position="369"/>
    </location>
</feature>
<evidence type="ECO:0000313" key="4">
    <source>
        <dbReference type="EMBL" id="CCI43736.1"/>
    </source>
</evidence>
<dbReference type="Gene3D" id="1.25.10.10">
    <property type="entry name" value="Leucine-rich Repeat Variant"/>
    <property type="match status" value="1"/>
</dbReference>
<dbReference type="FunCoup" id="A0A024GA34">
    <property type="interactions" value="62"/>
</dbReference>
<keyword evidence="1" id="KW-0175">Coiled coil</keyword>
<dbReference type="Pfam" id="PF21040">
    <property type="entry name" value="CEP104-like_TOG"/>
    <property type="match status" value="1"/>
</dbReference>
<dbReference type="AlphaFoldDB" id="A0A024GA34"/>
<comment type="caution">
    <text evidence="4">The sequence shown here is derived from an EMBL/GenBank/DDBJ whole genome shotgun (WGS) entry which is preliminary data.</text>
</comment>
<dbReference type="OrthoDB" id="66599at2759"/>
<dbReference type="InterPro" id="IPR034085">
    <property type="entry name" value="TOG"/>
</dbReference>
<dbReference type="InterPro" id="IPR048739">
    <property type="entry name" value="CEP104_N"/>
</dbReference>
<keyword evidence="5" id="KW-1185">Reference proteome</keyword>
<dbReference type="SMART" id="SM01349">
    <property type="entry name" value="TOG"/>
    <property type="match status" value="1"/>
</dbReference>
<reference evidence="4 5" key="1">
    <citation type="submission" date="2012-05" db="EMBL/GenBank/DDBJ databases">
        <title>Recombination and specialization in a pathogen metapopulation.</title>
        <authorList>
            <person name="Gardiner A."/>
            <person name="Kemen E."/>
            <person name="Schultz-Larsen T."/>
            <person name="MacLean D."/>
            <person name="Van Oosterhout C."/>
            <person name="Jones J.D.G."/>
        </authorList>
    </citation>
    <scope>NUCLEOTIDE SEQUENCE [LARGE SCALE GENOMIC DNA]</scope>
    <source>
        <strain evidence="4 5">Ac Nc2</strain>
    </source>
</reference>
<evidence type="ECO:0000313" key="5">
    <source>
        <dbReference type="Proteomes" id="UP000053237"/>
    </source>
</evidence>
<dbReference type="InterPro" id="IPR048738">
    <property type="entry name" value="CEP104_Znf"/>
</dbReference>
<dbReference type="GO" id="GO:0005929">
    <property type="term" value="C:cilium"/>
    <property type="evidence" value="ECO:0007669"/>
    <property type="project" value="TreeGrafter"/>
</dbReference>
<dbReference type="Proteomes" id="UP000053237">
    <property type="component" value="Unassembled WGS sequence"/>
</dbReference>
<dbReference type="InterPro" id="IPR011989">
    <property type="entry name" value="ARM-like"/>
</dbReference>
<protein>
    <recommendedName>
        <fullName evidence="3">TOG domain-containing protein</fullName>
    </recommendedName>
</protein>
<proteinExistence type="predicted"/>
<sequence>MEAAITKLEFTVIGCSGEDPDHVANELNCHTTNCKGFMTPKNCEYPQELILQLDGGSSRVTQIQFLSHQSHIASKIELYWGPGSSNSALEDVPFHRLGYFTLKSNVESNYMARELKTVHIDQEAEFFKLIIHSCYMNERNLYSQVGIMAIHISGTRGHCDHARDQLVTQERFLRASGPTLLSANLSSASLTKGKGDSSDMQFDAKTARRIREIQVAKLQAVADEDYDQAKRLKQMEEHLKNIGIQLTRLESQKKEAVDKEDYDLAKRLKNDIMRLEASSSGSNTKEAIVPPINPFPVEVSHSVRSSKHGEPISKVSKAPHRVRMTSSNSQSEATEMDRPLSAKPNGSYDLDLSEDADDANGTDTHAQNPHFKGIMDAESLPDPEEIPSSLRKESGDLIAILGSYLTRCYYSNVWNHRDAVIRKVAKESDVFHDRSHGNTVQFIEVCCILVQSGIGDRINQVAISAFRLLEKVIPYALDLRREELCRILGNTAAQLVYKLGITQIKIRDEAAQCLVLLATTENIGVVFVASHLLKRTKKTIAVKLLQGRCQVLLTLLTMHVTNQNLGLIPESDYSFENISTFLDETNCYAHQSREIREIAKEIMVALYRIVGDDVESCLKNLRPKQLEEYHAAFQATKVSTHAEKPSGKSQPASKSVKRDADEQEDEDGDDHSTENDLTCPFCDHADTFASEELDHHFWASCPMLTPCKLCGQVIEIATLNDHLLLECERKNNHRECPRCGEAITCKFFEKHVSMEDCLPRPHPKQANRCPLCHENITPSGKKGWKRHLLEEMCPKNPRN</sequence>
<dbReference type="Pfam" id="PF21038">
    <property type="entry name" value="CEP104_N"/>
    <property type="match status" value="1"/>
</dbReference>
<organism evidence="4 5">
    <name type="scientific">Albugo candida</name>
    <dbReference type="NCBI Taxonomy" id="65357"/>
    <lineage>
        <taxon>Eukaryota</taxon>
        <taxon>Sar</taxon>
        <taxon>Stramenopiles</taxon>
        <taxon>Oomycota</taxon>
        <taxon>Peronosporomycetes</taxon>
        <taxon>Albuginales</taxon>
        <taxon>Albuginaceae</taxon>
        <taxon>Albugo</taxon>
    </lineage>
</organism>
<evidence type="ECO:0000259" key="3">
    <source>
        <dbReference type="SMART" id="SM01349"/>
    </source>
</evidence>
<dbReference type="PANTHER" id="PTHR13371">
    <property type="entry name" value="GLYCINE-, GLUTAMATE-, THIENYLCYCLOHEXYLPIPERIDINE-BINDING PROTEIN"/>
    <property type="match status" value="1"/>
</dbReference>
<feature type="domain" description="TOG" evidence="3">
    <location>
        <begin position="396"/>
        <end position="642"/>
    </location>
</feature>
<evidence type="ECO:0000256" key="2">
    <source>
        <dbReference type="SAM" id="MobiDB-lite"/>
    </source>
</evidence>
<evidence type="ECO:0000256" key="1">
    <source>
        <dbReference type="SAM" id="Coils"/>
    </source>
</evidence>
<dbReference type="Pfam" id="PF21039">
    <property type="entry name" value="CEP104_ZnF"/>
    <property type="match status" value="1"/>
</dbReference>
<dbReference type="EMBL" id="CAIX01000054">
    <property type="protein sequence ID" value="CCI43736.1"/>
    <property type="molecule type" value="Genomic_DNA"/>
</dbReference>
<dbReference type="InParanoid" id="A0A024GA34"/>
<dbReference type="InterPro" id="IPR001943">
    <property type="entry name" value="UVR_dom"/>
</dbReference>
<feature type="compositionally biased region" description="Polar residues" evidence="2">
    <location>
        <begin position="324"/>
        <end position="333"/>
    </location>
</feature>
<dbReference type="Pfam" id="PF02151">
    <property type="entry name" value="UVR"/>
    <property type="match status" value="1"/>
</dbReference>
<feature type="compositionally biased region" description="Acidic residues" evidence="2">
    <location>
        <begin position="351"/>
        <end position="360"/>
    </location>
</feature>
<feature type="region of interest" description="Disordered" evidence="2">
    <location>
        <begin position="637"/>
        <end position="674"/>
    </location>
</feature>
<feature type="coiled-coil region" evidence="1">
    <location>
        <begin position="232"/>
        <end position="259"/>
    </location>
</feature>
<gene>
    <name evidence="4" type="ORF">BN9_045200</name>
</gene>
<dbReference type="PANTHER" id="PTHR13371:SF0">
    <property type="entry name" value="CENTROSOMAL PROTEIN OF 104 KDA"/>
    <property type="match status" value="1"/>
</dbReference>